<keyword evidence="2" id="KW-1185">Reference proteome</keyword>
<sequence length="189" mass="21206">MLTFIKGVFGAIGSENSPFSKNYGEVLLTPVGKADYALARQGTEVYFVSRDFLMGSNAYNTLPPEILGSKHSPDDNIYINLVGHHLCDENKSDRPTACMVTEVAEWNVRTNPRGRLTSLRSTTSGRCLSVSSFELFRRRYKAKMKTCNGSQDQMFEMRAVTSKKIKSIDYVDEEGRVTSKKNSMQKVLP</sequence>
<comment type="caution">
    <text evidence="1">The sequence shown here is derived from an EMBL/GenBank/DDBJ whole genome shotgun (WGS) entry which is preliminary data.</text>
</comment>
<gene>
    <name evidence="1" type="ORF">ECANGB1_2371</name>
</gene>
<dbReference type="EMBL" id="LWDP01000380">
    <property type="protein sequence ID" value="ORD92901.1"/>
    <property type="molecule type" value="Genomic_DNA"/>
</dbReference>
<dbReference type="Gene3D" id="2.80.10.50">
    <property type="match status" value="1"/>
</dbReference>
<dbReference type="VEuPathDB" id="MicrosporidiaDB:ECANGB1_2371"/>
<evidence type="ECO:0008006" key="3">
    <source>
        <dbReference type="Google" id="ProtNLM"/>
    </source>
</evidence>
<accession>A0A1Y1S3Q2</accession>
<evidence type="ECO:0000313" key="2">
    <source>
        <dbReference type="Proteomes" id="UP000192639"/>
    </source>
</evidence>
<proteinExistence type="predicted"/>
<organism evidence="1 2">
    <name type="scientific">Enterospora canceri</name>
    <dbReference type="NCBI Taxonomy" id="1081671"/>
    <lineage>
        <taxon>Eukaryota</taxon>
        <taxon>Fungi</taxon>
        <taxon>Fungi incertae sedis</taxon>
        <taxon>Microsporidia</taxon>
        <taxon>Enterocytozoonidae</taxon>
        <taxon>Enterospora</taxon>
    </lineage>
</organism>
<reference evidence="1 2" key="1">
    <citation type="journal article" date="2017" name="Environ. Microbiol.">
        <title>Decay of the glycolytic pathway and adaptation to intranuclear parasitism within Enterocytozoonidae microsporidia.</title>
        <authorList>
            <person name="Wiredu Boakye D."/>
            <person name="Jaroenlak P."/>
            <person name="Prachumwat A."/>
            <person name="Williams T.A."/>
            <person name="Bateman K.S."/>
            <person name="Itsathitphaisarn O."/>
            <person name="Sritunyalucksana K."/>
            <person name="Paszkiewicz K.H."/>
            <person name="Moore K.A."/>
            <person name="Stentiford G.D."/>
            <person name="Williams B.A."/>
        </authorList>
    </citation>
    <scope>NUCLEOTIDE SEQUENCE [LARGE SCALE GENOMIC DNA]</scope>
    <source>
        <strain evidence="1 2">GB1</strain>
    </source>
</reference>
<dbReference type="AlphaFoldDB" id="A0A1Y1S3Q2"/>
<name>A0A1Y1S3Q2_9MICR</name>
<protein>
    <recommendedName>
        <fullName evidence="3">Ricin B lectin domain-containing protein</fullName>
    </recommendedName>
</protein>
<dbReference type="Proteomes" id="UP000192639">
    <property type="component" value="Unassembled WGS sequence"/>
</dbReference>
<evidence type="ECO:0000313" key="1">
    <source>
        <dbReference type="EMBL" id="ORD92901.1"/>
    </source>
</evidence>